<dbReference type="PATRIC" id="fig|518642.7.peg.6228"/>
<keyword evidence="3" id="KW-1185">Reference proteome</keyword>
<evidence type="ECO:0000256" key="1">
    <source>
        <dbReference type="SAM" id="MobiDB-lite"/>
    </source>
</evidence>
<dbReference type="RefSeq" id="WP_070199790.1">
    <property type="nucleotide sequence ID" value="NZ_LJGZ01000005.1"/>
</dbReference>
<feature type="region of interest" description="Disordered" evidence="1">
    <location>
        <begin position="103"/>
        <end position="196"/>
    </location>
</feature>
<sequence length="308" mass="33412">MSGQARKWVWESSASRGTARLVLLSIADRIPDDQCVAYASVTELMTRTNASRNAVRTSLALLADAGELEILSDYEGPQHSTVYRMPRPAAWLAKVAAAQKADPALSPEDVQPLTDADPAPALKDLDEERLRKHRIWRAAGSESSPRRQNLPGSQSAPPRQNLTPPRVGNGPPSGPESDPQNCSSEPKVNRRYSSSSAAGLTSATDWQVDDASLSWAQQQGHLERLGEQGLQAADAKWRQYRAAWSPRSADAWAADWRSWIAREHTPTPQRPSLYALPGGSTAPQVGMSKADRHTAALLAAIDEPTGTE</sequence>
<keyword evidence="2" id="KW-0238">DNA-binding</keyword>
<comment type="caution">
    <text evidence="2">The sequence shown here is derived from an EMBL/GenBank/DDBJ whole genome shotgun (WGS) entry which is preliminary data.</text>
</comment>
<dbReference type="AlphaFoldDB" id="A0A1E7M0T5"/>
<evidence type="ECO:0000313" key="3">
    <source>
        <dbReference type="Proteomes" id="UP000175971"/>
    </source>
</evidence>
<protein>
    <submittedName>
        <fullName evidence="2">DNA-binding protein</fullName>
    </submittedName>
</protein>
<dbReference type="GO" id="GO:0003677">
    <property type="term" value="F:DNA binding"/>
    <property type="evidence" value="ECO:0007669"/>
    <property type="project" value="UniProtKB-KW"/>
</dbReference>
<feature type="compositionally biased region" description="Polar residues" evidence="1">
    <location>
        <begin position="141"/>
        <end position="163"/>
    </location>
</feature>
<feature type="region of interest" description="Disordered" evidence="1">
    <location>
        <begin position="267"/>
        <end position="288"/>
    </location>
</feature>
<proteinExistence type="predicted"/>
<dbReference type="Proteomes" id="UP000175971">
    <property type="component" value="Unassembled WGS sequence"/>
</dbReference>
<organism evidence="2 3">
    <name type="scientific">Streptomyces nanshensis</name>
    <dbReference type="NCBI Taxonomy" id="518642"/>
    <lineage>
        <taxon>Bacteria</taxon>
        <taxon>Bacillati</taxon>
        <taxon>Actinomycetota</taxon>
        <taxon>Actinomycetes</taxon>
        <taxon>Kitasatosporales</taxon>
        <taxon>Streptomycetaceae</taxon>
        <taxon>Streptomyces</taxon>
    </lineage>
</organism>
<dbReference type="EMBL" id="LJGZ01000005">
    <property type="protein sequence ID" value="OEV22091.1"/>
    <property type="molecule type" value="Genomic_DNA"/>
</dbReference>
<reference evidence="2 3" key="1">
    <citation type="journal article" date="2016" name="Front. Microbiol.">
        <title>Comparative Genomics Analysis of Streptomyces Species Reveals Their Adaptation to the Marine Environment and Their Diversity at the Genomic Level.</title>
        <authorList>
            <person name="Tian X."/>
            <person name="Zhang Z."/>
            <person name="Yang T."/>
            <person name="Chen M."/>
            <person name="Li J."/>
            <person name="Chen F."/>
            <person name="Yang J."/>
            <person name="Li W."/>
            <person name="Zhang B."/>
            <person name="Zhang Z."/>
            <person name="Wu J."/>
            <person name="Zhang C."/>
            <person name="Long L."/>
            <person name="Xiao J."/>
        </authorList>
    </citation>
    <scope>NUCLEOTIDE SEQUENCE [LARGE SCALE GENOMIC DNA]</scope>
    <source>
        <strain evidence="2 3">SCSIO M10372</strain>
    </source>
</reference>
<accession>A0A1E7M0T5</accession>
<name>A0A1E7M0T5_9ACTN</name>
<evidence type="ECO:0000313" key="2">
    <source>
        <dbReference type="EMBL" id="OEV22091.1"/>
    </source>
</evidence>
<feature type="compositionally biased region" description="Low complexity" evidence="1">
    <location>
        <begin position="112"/>
        <end position="122"/>
    </location>
</feature>
<dbReference type="OrthoDB" id="5198554at2"/>
<gene>
    <name evidence="2" type="ORF">AN221_04010</name>
</gene>